<dbReference type="InterPro" id="IPR001110">
    <property type="entry name" value="UPF0012_CS"/>
</dbReference>
<keyword evidence="3" id="KW-0378">Hydrolase</keyword>
<evidence type="ECO:0000259" key="2">
    <source>
        <dbReference type="PROSITE" id="PS50263"/>
    </source>
</evidence>
<dbReference type="PROSITE" id="PS01227">
    <property type="entry name" value="UPF0012"/>
    <property type="match status" value="1"/>
</dbReference>
<proteinExistence type="inferred from homology"/>
<reference evidence="3 4" key="1">
    <citation type="submission" date="2021-10" db="EMBL/GenBank/DDBJ databases">
        <title>Draft genome of Aestuariibacter halophilus JC2043.</title>
        <authorList>
            <person name="Emsley S.A."/>
            <person name="Pfannmuller K.M."/>
            <person name="Ushijima B."/>
            <person name="Saw J.H."/>
            <person name="Videau P."/>
        </authorList>
    </citation>
    <scope>NUCLEOTIDE SEQUENCE [LARGE SCALE GENOMIC DNA]</scope>
    <source>
        <strain evidence="3 4">JC2043</strain>
    </source>
</reference>
<feature type="domain" description="CN hydrolase" evidence="2">
    <location>
        <begin position="4"/>
        <end position="229"/>
    </location>
</feature>
<organism evidence="3 4">
    <name type="scientific">Fluctibacter halophilus</name>
    <dbReference type="NCBI Taxonomy" id="226011"/>
    <lineage>
        <taxon>Bacteria</taxon>
        <taxon>Pseudomonadati</taxon>
        <taxon>Pseudomonadota</taxon>
        <taxon>Gammaproteobacteria</taxon>
        <taxon>Alteromonadales</taxon>
        <taxon>Alteromonadaceae</taxon>
        <taxon>Fluctibacter</taxon>
    </lineage>
</organism>
<dbReference type="InterPro" id="IPR036526">
    <property type="entry name" value="C-N_Hydrolase_sf"/>
</dbReference>
<dbReference type="PANTHER" id="PTHR23088">
    <property type="entry name" value="NITRILASE-RELATED"/>
    <property type="match status" value="1"/>
</dbReference>
<dbReference type="Gene3D" id="3.60.110.10">
    <property type="entry name" value="Carbon-nitrogen hydrolase"/>
    <property type="match status" value="1"/>
</dbReference>
<dbReference type="CDD" id="cd07197">
    <property type="entry name" value="nitrilase"/>
    <property type="match status" value="1"/>
</dbReference>
<dbReference type="PROSITE" id="PS50263">
    <property type="entry name" value="CN_HYDROLASE"/>
    <property type="match status" value="1"/>
</dbReference>
<gene>
    <name evidence="3" type="ORF">LJ739_00270</name>
</gene>
<dbReference type="RefSeq" id="WP_229156596.1">
    <property type="nucleotide sequence ID" value="NZ_JAJEWP010000001.1"/>
</dbReference>
<comment type="similarity">
    <text evidence="1">Belongs to the carbon-nitrogen hydrolase superfamily. NIT1/NIT2 family.</text>
</comment>
<evidence type="ECO:0000313" key="4">
    <source>
        <dbReference type="Proteomes" id="UP001520878"/>
    </source>
</evidence>
<name>A0ABS8G270_9ALTE</name>
<dbReference type="GO" id="GO:0016787">
    <property type="term" value="F:hydrolase activity"/>
    <property type="evidence" value="ECO:0007669"/>
    <property type="project" value="UniProtKB-KW"/>
</dbReference>
<dbReference type="EMBL" id="JAJEWP010000001">
    <property type="protein sequence ID" value="MCC2614672.1"/>
    <property type="molecule type" value="Genomic_DNA"/>
</dbReference>
<dbReference type="SUPFAM" id="SSF56317">
    <property type="entry name" value="Carbon-nitrogen hydrolase"/>
    <property type="match status" value="1"/>
</dbReference>
<dbReference type="Pfam" id="PF00795">
    <property type="entry name" value="CN_hydrolase"/>
    <property type="match status" value="1"/>
</dbReference>
<comment type="caution">
    <text evidence="3">The sequence shown here is derived from an EMBL/GenBank/DDBJ whole genome shotgun (WGS) entry which is preliminary data.</text>
</comment>
<accession>A0ABS8G270</accession>
<evidence type="ECO:0000256" key="1">
    <source>
        <dbReference type="ARBA" id="ARBA00010613"/>
    </source>
</evidence>
<dbReference type="InterPro" id="IPR003010">
    <property type="entry name" value="C-N_Hydrolase"/>
</dbReference>
<evidence type="ECO:0000313" key="3">
    <source>
        <dbReference type="EMBL" id="MCC2614672.1"/>
    </source>
</evidence>
<dbReference type="PANTHER" id="PTHR23088:SF27">
    <property type="entry name" value="DEAMINATED GLUTATHIONE AMIDASE"/>
    <property type="match status" value="1"/>
</dbReference>
<protein>
    <submittedName>
        <fullName evidence="3">Carbon-nitrogen hydrolase family protein</fullName>
    </submittedName>
</protein>
<keyword evidence="4" id="KW-1185">Reference proteome</keyword>
<dbReference type="Proteomes" id="UP001520878">
    <property type="component" value="Unassembled WGS sequence"/>
</dbReference>
<sequence>MSYFSIAAMQLDLPEGNNLALITERIRQAKQRFPWLNMVVLSELCTTGPATKHAVPFPSEAEHTFAGLSEELDLWIVSGSQFEKDQDKIFNTSSVFNNHGERVTRYRKIFPFKPYEQDVSPGTEFTVFDTPQARIGLAICYDLWFPEVARTLVCMGAEVLLYPTMTGTIDRAVELDMAKATAAMFQCYVIAVNPCGNFGNGRSIIVGPDGRCIHQAGETEEIIPYELDLNLVRRSRENGLDKLGQPLKSFRDSTISYPQYGEGKADLPGLKQLGELKFPSE</sequence>